<dbReference type="PANTHER" id="PTHR24366">
    <property type="entry name" value="IG(IMMUNOGLOBULIN) AND LRR(LEUCINE RICH REPEAT) DOMAINS"/>
    <property type="match status" value="1"/>
</dbReference>
<dbReference type="SUPFAM" id="SSF52058">
    <property type="entry name" value="L domain-like"/>
    <property type="match status" value="3"/>
</dbReference>
<accession>A0A8S0ZFK1</accession>
<evidence type="ECO:0000256" key="1">
    <source>
        <dbReference type="ARBA" id="ARBA00022614"/>
    </source>
</evidence>
<dbReference type="FunFam" id="3.80.10.10:FF:001360">
    <property type="entry name" value="Uncharacterized protein"/>
    <property type="match status" value="1"/>
</dbReference>
<dbReference type="SMART" id="SM00365">
    <property type="entry name" value="LRR_SD22"/>
    <property type="match status" value="10"/>
</dbReference>
<dbReference type="InterPro" id="IPR003591">
    <property type="entry name" value="Leu-rich_rpt_typical-subtyp"/>
</dbReference>
<dbReference type="PROSITE" id="PS51450">
    <property type="entry name" value="LRR"/>
    <property type="match status" value="9"/>
</dbReference>
<reference evidence="4 5" key="1">
    <citation type="submission" date="2020-04" db="EMBL/GenBank/DDBJ databases">
        <authorList>
            <person name="Wallbank WR R."/>
            <person name="Pardo Diaz C."/>
            <person name="Kozak K."/>
            <person name="Martin S."/>
            <person name="Jiggins C."/>
            <person name="Moest M."/>
            <person name="Warren A I."/>
            <person name="Byers J.R.P. K."/>
            <person name="Montejo-Kovacevich G."/>
            <person name="Yen C E."/>
        </authorList>
    </citation>
    <scope>NUCLEOTIDE SEQUENCE [LARGE SCALE GENOMIC DNA]</scope>
</reference>
<dbReference type="SUPFAM" id="SSF52047">
    <property type="entry name" value="RNI-like"/>
    <property type="match status" value="1"/>
</dbReference>
<keyword evidence="1" id="KW-0433">Leucine-rich repeat</keyword>
<feature type="signal peptide" evidence="3">
    <location>
        <begin position="1"/>
        <end position="22"/>
    </location>
</feature>
<feature type="chain" id="PRO_5035775520" description="Chaoptin" evidence="3">
    <location>
        <begin position="23"/>
        <end position="1428"/>
    </location>
</feature>
<keyword evidence="3" id="KW-0732">Signal</keyword>
<organism evidence="4 5">
    <name type="scientific">Arctia plantaginis</name>
    <name type="common">Wood tiger moth</name>
    <name type="synonym">Phalaena plantaginis</name>
    <dbReference type="NCBI Taxonomy" id="874455"/>
    <lineage>
        <taxon>Eukaryota</taxon>
        <taxon>Metazoa</taxon>
        <taxon>Ecdysozoa</taxon>
        <taxon>Arthropoda</taxon>
        <taxon>Hexapoda</taxon>
        <taxon>Insecta</taxon>
        <taxon>Pterygota</taxon>
        <taxon>Neoptera</taxon>
        <taxon>Endopterygota</taxon>
        <taxon>Lepidoptera</taxon>
        <taxon>Glossata</taxon>
        <taxon>Ditrysia</taxon>
        <taxon>Noctuoidea</taxon>
        <taxon>Erebidae</taxon>
        <taxon>Arctiinae</taxon>
        <taxon>Arctia</taxon>
    </lineage>
</organism>
<gene>
    <name evidence="4" type="ORF">APLA_LOCUS5121</name>
</gene>
<dbReference type="Gene3D" id="3.80.10.10">
    <property type="entry name" value="Ribonuclease Inhibitor"/>
    <property type="match status" value="6"/>
</dbReference>
<evidence type="ECO:0000256" key="3">
    <source>
        <dbReference type="SAM" id="SignalP"/>
    </source>
</evidence>
<keyword evidence="2" id="KW-0677">Repeat</keyword>
<dbReference type="PANTHER" id="PTHR24366:SF170">
    <property type="entry name" value="RE50361P"/>
    <property type="match status" value="1"/>
</dbReference>
<dbReference type="InterPro" id="IPR001611">
    <property type="entry name" value="Leu-rich_rpt"/>
</dbReference>
<dbReference type="Pfam" id="PF13855">
    <property type="entry name" value="LRR_8"/>
    <property type="match status" value="6"/>
</dbReference>
<sequence>MDSKTGEIVAWLLLLLFSSVIGQSSICPAPEAILPCICTNRHEDIQIWCTHSDLPQVSKGVQKIGEVIKRPIDELIIENNYLPSLPGKAFQNMKIMRLMLRHNGLERLSAAWLETQELNLVEIFIVENDLRSLPAESLMKLQNLQAITIQSQNLKRIPSFSGLQKIRYINIQSESLNAVNENTFANLPNIEKLFIQGSPNLRVIKENAFYNLPKLRKLEITHCGVNDIHIRALALLPSLSEISFSNNKISDATMFGRALRDVPMLTELDLNNNLIDKLTEGAFVDQPTLEKLFLSNNNINIIHHGAFHRVPKLKVVDLNYNKISQIHPESFLQQSSSGVEELTLIGNKIMHISEFRALLDALPRLKFLDISDNLLQEIPRGALRGHPSLERLHLNKNSIKYIQADAFVAMPALRELHLSNNSLTDLYEGPYWNLPALKGLDLSFNYFTRLQPKLLYNLPSLRRINLSNNQLTMIDPITFMETPLLEYVNVSENALVSIHPATFRNLVNLYELDASYNRLVEFVPGLPRGLEQLCLQQNQITSLPTPPSPDLDLPSLRTLDISSNGIQKIPNGSLKTLHNLRRLHMKRNGLRQIDVMTFNDLDRLEILDLSYNQILTVHQKSFSKLVNLKQVNLHGNTIDNFDFIAIQDNAALSSLDFSKNKLKSINPAMVNRALEVETLNISSNNLIELPSRLNILSKLKVIDASFNHIKHFDGNTLNSLNSLKDFKMPYNKLVDLRTGSFTDLRDLQTIDLDSNNIEVVHPKAIANLPNLVSLYLSRNHIIDLPDKVLSNLPKLRIIELQGNRLQYISMRAFDNIPLVQYLNLSNNHITNIDNTGLRQLSSLEVLDLSFNKLVKLTRASFQYMEWLVELNLDNNLICHISGQPFDFMPRLKVLSLRHNRLTIISEATFSKLRNNIAIMDIDGNPLICNCHIIWLKSWLSESTSVGPKCADGTYVKGMPFGRNDCQNTPSYLVNEDLRSCMTHENEALLPNLATSQVFSTLDKVKDYASQIKNNYQVNKVNRPLPEESEYFYDDYVDYPYNETLIESLNNQISASQSHNHNRTTGRVPTIYAEMKNSTQKTSPTPPSKPDTGFTFFGMPIPPIDVGKLLNSGRKMDWSEKKTHSSNTHSNRKYEITEVPKFETGGFSPILPTTDGGFMPISDPSLNVSKTNIKPDSSKNYNKEANIKQTIAIMSTKPPIKTIQTNTTHKKIKSEIHELQAYLDDDNGTHVAYNRTKNIEEQKTDPNNMSKYNLMESNLTISQVTERDSSMLITTDTSNDMSLQAWMESSTSGYFSSTSVMSKPPMKKHIEQPPPTALSAILVPSNAELIERNHSKRPATITKVNLPHLEQIDHNYSANREPKTRFQDIMTTSNTKTRQVDDNNDWYYKNYNNSNLKPYVAPGVHKSKNGGNGIDYNMFLISVTLLIII</sequence>
<proteinExistence type="predicted"/>
<dbReference type="PRINTS" id="PR00019">
    <property type="entry name" value="LEURICHRPT"/>
</dbReference>
<dbReference type="InterPro" id="IPR032675">
    <property type="entry name" value="LRR_dom_sf"/>
</dbReference>
<name>A0A8S0ZFK1_ARCPL</name>
<evidence type="ECO:0008006" key="6">
    <source>
        <dbReference type="Google" id="ProtNLM"/>
    </source>
</evidence>
<dbReference type="OrthoDB" id="5987799at2759"/>
<protein>
    <recommendedName>
        <fullName evidence="6">Chaoptin</fullName>
    </recommendedName>
</protein>
<evidence type="ECO:0000313" key="4">
    <source>
        <dbReference type="EMBL" id="CAB3231308.1"/>
    </source>
</evidence>
<dbReference type="SMART" id="SM00369">
    <property type="entry name" value="LRR_TYP"/>
    <property type="match status" value="24"/>
</dbReference>
<evidence type="ECO:0000256" key="2">
    <source>
        <dbReference type="ARBA" id="ARBA00022737"/>
    </source>
</evidence>
<comment type="caution">
    <text evidence="4">The sequence shown here is derived from an EMBL/GenBank/DDBJ whole genome shotgun (WGS) entry which is preliminary data.</text>
</comment>
<dbReference type="Proteomes" id="UP000494256">
    <property type="component" value="Unassembled WGS sequence"/>
</dbReference>
<dbReference type="SMART" id="SM00364">
    <property type="entry name" value="LRR_BAC"/>
    <property type="match status" value="11"/>
</dbReference>
<evidence type="ECO:0000313" key="5">
    <source>
        <dbReference type="Proteomes" id="UP000494256"/>
    </source>
</evidence>
<dbReference type="InterPro" id="IPR026906">
    <property type="entry name" value="LRR_5"/>
</dbReference>
<dbReference type="Pfam" id="PF13306">
    <property type="entry name" value="LRR_5"/>
    <property type="match status" value="1"/>
</dbReference>
<dbReference type="EMBL" id="CADEBD010000288">
    <property type="protein sequence ID" value="CAB3231308.1"/>
    <property type="molecule type" value="Genomic_DNA"/>
</dbReference>